<dbReference type="RefSeq" id="NP_728537.1">
    <property type="nucleotide sequence ID" value="NM_167838.3"/>
</dbReference>
<feature type="compositionally biased region" description="Basic and acidic residues" evidence="1">
    <location>
        <begin position="104"/>
        <end position="116"/>
    </location>
</feature>
<dbReference type="Bgee" id="FBgn0035151">
    <property type="expression patterns" value="Expressed in spermatocyte in testis and 35 other cell types or tissues"/>
</dbReference>
<reference evidence="2" key="7">
    <citation type="submission" date="2006-08" db="EMBL/GenBank/DDBJ databases">
        <authorList>
            <person name="Celniker S."/>
            <person name="Carlson J."/>
            <person name="Wan K."/>
            <person name="Frise E."/>
            <person name="Hoskins R."/>
            <person name="Park S."/>
            <person name="Svirskas R."/>
            <person name="Rubin G."/>
        </authorList>
    </citation>
    <scope>NUCLEOTIDE SEQUENCE</scope>
</reference>
<dbReference type="PaxDb" id="7227-FBpp0072508"/>
<feature type="region of interest" description="Disordered" evidence="1">
    <location>
        <begin position="225"/>
        <end position="244"/>
    </location>
</feature>
<dbReference type="OMA" id="QVEFFAY"/>
<reference evidence="2" key="14">
    <citation type="submission" date="2022-11" db="EMBL/GenBank/DDBJ databases">
        <title>Drosophila melanogaster release 4 sequence.</title>
        <authorList>
            <consortium name="Berkeley Drosophila Genome Project"/>
            <person name="Celniker S."/>
            <person name="Carlson J."/>
            <person name="Wan K."/>
            <person name="Pfeiffer B."/>
            <person name="Frise E."/>
            <person name="George R."/>
            <person name="Hoskins R."/>
            <person name="Stapleton M."/>
            <person name="Pacleb J."/>
            <person name="Park S."/>
            <person name="Svirskas R."/>
            <person name="Smith E."/>
            <person name="Yu C."/>
            <person name="Rubin G."/>
        </authorList>
    </citation>
    <scope>NUCLEOTIDE SEQUENCE</scope>
</reference>
<reference evidence="2 5" key="8">
    <citation type="journal article" date="2007" name="Science">
        <title>The Release 5.1 annotation of Drosophila melanogaster heterochromatin.</title>
        <authorList>
            <person name="Smith C.D."/>
            <person name="Shu S."/>
            <person name="Mungall C.J."/>
            <person name="Karpen G.H."/>
        </authorList>
    </citation>
    <scope>NUCLEOTIDE SEQUENCE [LARGE SCALE GENOMIC DNA]</scope>
    <source>
        <strain evidence="5">Berkeley</strain>
    </source>
</reference>
<reference evidence="2" key="13">
    <citation type="journal article" date="2015" name="Genome Res.">
        <title>The Release 6 reference sequence of the Drosophila melanogaster genome.</title>
        <authorList>
            <person name="Hoskins R.A."/>
            <person name="Carlson J.W."/>
            <person name="Wan K.H."/>
            <person name="Park S."/>
            <person name="Mendez I."/>
            <person name="Galle S.E."/>
            <person name="Booth B.W."/>
            <person name="Pfeiffer B.D."/>
            <person name="George R.A."/>
            <person name="Svirskas R."/>
            <person name="Krzywinski M."/>
            <person name="Schein J."/>
            <person name="Accardo M.C."/>
            <person name="Damia E."/>
            <person name="Messina G."/>
            <person name="Mendez-Lago M."/>
            <person name="de Pablos B."/>
            <person name="Demakova O.V."/>
            <person name="Andreyeva E.N."/>
            <person name="Boldyreva L.V."/>
            <person name="Marra M."/>
            <person name="Carvalho A.B."/>
            <person name="Dimitri P."/>
            <person name="Villasante A."/>
            <person name="Zhimulev I.F."/>
            <person name="Rubin G.M."/>
            <person name="Karpen G.H."/>
            <person name="Celniker S.E."/>
        </authorList>
    </citation>
    <scope>NUCLEOTIDE SEQUENCE</scope>
</reference>
<reference evidence="3" key="10">
    <citation type="submission" date="2008-09" db="EMBL/GenBank/DDBJ databases">
        <authorList>
            <person name="Carlson J."/>
            <person name="Booth B."/>
            <person name="Frise E."/>
            <person name="Park S."/>
            <person name="Wan K."/>
            <person name="Yu C."/>
            <person name="Celniker S."/>
        </authorList>
    </citation>
    <scope>NUCLEOTIDE SEQUENCE</scope>
</reference>
<dbReference type="EMBL" id="AE014296">
    <property type="protein sequence ID" value="AAF47402.2"/>
    <property type="molecule type" value="Genomic_DNA"/>
</dbReference>
<dbReference type="HOGENOM" id="CLU_418739_0_0_1"/>
<dbReference type="VEuPathDB" id="VectorBase:FBgn0035151"/>
<dbReference type="IntAct" id="Q9W0P1">
    <property type="interactions" value="2"/>
</dbReference>
<reference evidence="5" key="3">
    <citation type="journal article" date="2002" name="Genome Biol.">
        <title>Annotation of the Drosophila melanogaster euchromatic genome: a systematic review.</title>
        <authorList>
            <person name="Misra S."/>
            <person name="Crosby M.A."/>
            <person name="Mungall C.J."/>
            <person name="Matthews B.B."/>
            <person name="Campbell K.S."/>
            <person name="Hradecky P."/>
            <person name="Huang Y."/>
            <person name="Kaminker J.S."/>
            <person name="Millburn G.H."/>
            <person name="Prochnik S.E."/>
            <person name="Smith C.D."/>
            <person name="Tupy J.L."/>
            <person name="Whitfied E.J."/>
            <person name="Bayraktaroglu L."/>
            <person name="Berman B.P."/>
            <person name="Bettencourt B.R."/>
            <person name="Celniker S.E."/>
            <person name="de Grey A.D."/>
            <person name="Drysdale R.A."/>
            <person name="Harris N.L."/>
            <person name="Richter J."/>
            <person name="Russo S."/>
            <person name="Schroeder A.J."/>
            <person name="Shu S.Q."/>
            <person name="Stapleton M."/>
            <person name="Yamada C."/>
            <person name="Ashburner M."/>
            <person name="Gelbart W.M."/>
            <person name="Rubin G.M."/>
            <person name="Lewis S.E."/>
        </authorList>
    </citation>
    <scope>GENOME REANNOTATION</scope>
    <source>
        <strain evidence="5">Berkeley</strain>
    </source>
</reference>
<feature type="region of interest" description="Disordered" evidence="1">
    <location>
        <begin position="472"/>
        <end position="496"/>
    </location>
</feature>
<accession>Q9W0P1</accession>
<reference evidence="2 5" key="5">
    <citation type="journal article" date="2002" name="Genome Biol.">
        <title>Heterochromatic sequences in a Drosophila whole-genome shotgun assembly.</title>
        <authorList>
            <person name="Hoskins R.A."/>
            <person name="Smith C.D."/>
            <person name="Carlson J.W."/>
            <person name="Carvalho A.B."/>
            <person name="Halpern A."/>
            <person name="Kaminker J.S."/>
            <person name="Kennedy C."/>
            <person name="Mungall C.J."/>
            <person name="Sullivan B.A."/>
            <person name="Sutton G.G."/>
            <person name="Yasuhara J.C."/>
            <person name="Wakimoto B.T."/>
            <person name="Myers E.W."/>
            <person name="Celniker S.E."/>
            <person name="Rubin G.M."/>
            <person name="Karpen G.H."/>
        </authorList>
    </citation>
    <scope>NUCLEOTIDE SEQUENCE [LARGE SCALE GENOMIC DNA]</scope>
    <source>
        <strain evidence="5">Berkeley</strain>
    </source>
</reference>
<dbReference type="GlyGen" id="Q9W0P1">
    <property type="glycosylation" value="1 site"/>
</dbReference>
<feature type="region of interest" description="Disordered" evidence="1">
    <location>
        <begin position="104"/>
        <end position="138"/>
    </location>
</feature>
<reference evidence="2 5" key="6">
    <citation type="journal article" date="2005" name="PLoS Comput. Biol.">
        <title>Combined evidence annotation of transposable elements in genome sequences.</title>
        <authorList>
            <person name="Quesneville H."/>
            <person name="Bergman C.M."/>
            <person name="Andrieu O."/>
            <person name="Autard D."/>
            <person name="Nouaud D."/>
            <person name="Ashburner M."/>
            <person name="Anxolabehere D."/>
        </authorList>
    </citation>
    <scope>NUCLEOTIDE SEQUENCE [LARGE SCALE GENOMIC DNA]</scope>
    <source>
        <strain evidence="5">Berkeley</strain>
    </source>
</reference>
<organism evidence="2 5">
    <name type="scientific">Drosophila melanogaster</name>
    <name type="common">Fruit fly</name>
    <dbReference type="NCBI Taxonomy" id="7227"/>
    <lineage>
        <taxon>Eukaryota</taxon>
        <taxon>Metazoa</taxon>
        <taxon>Ecdysozoa</taxon>
        <taxon>Arthropoda</taxon>
        <taxon>Hexapoda</taxon>
        <taxon>Insecta</taxon>
        <taxon>Pterygota</taxon>
        <taxon>Neoptera</taxon>
        <taxon>Endopterygota</taxon>
        <taxon>Diptera</taxon>
        <taxon>Brachycera</taxon>
        <taxon>Muscomorpha</taxon>
        <taxon>Ephydroidea</taxon>
        <taxon>Drosophilidae</taxon>
        <taxon>Drosophila</taxon>
        <taxon>Sophophora</taxon>
    </lineage>
</organism>
<dbReference type="BioGRID-ORCS" id="38080">
    <property type="hits" value="0 hits in 1 CRISPR screen"/>
</dbReference>
<dbReference type="FlyBase" id="FBgn0035151">
    <property type="gene designation" value="CG17129"/>
</dbReference>
<dbReference type="InParanoid" id="Q9W0P1"/>
<dbReference type="EMBL" id="AE014296">
    <property type="protein sequence ID" value="AAN11447.1"/>
    <property type="molecule type" value="Genomic_DNA"/>
</dbReference>
<dbReference type="ExpressionAtlas" id="Q9W0P1">
    <property type="expression patterns" value="baseline and differential"/>
</dbReference>
<dbReference type="RefSeq" id="NP_612048.2">
    <property type="nucleotide sequence ID" value="NM_138204.4"/>
</dbReference>
<reference evidence="2" key="15">
    <citation type="submission" date="2022-11" db="EMBL/GenBank/DDBJ databases">
        <authorList>
            <consortium name="FlyBase"/>
        </authorList>
    </citation>
    <scope>NUCLEOTIDE SEQUENCE</scope>
</reference>
<reference evidence="2 5" key="9">
    <citation type="journal article" date="2007" name="Science">
        <title>Sequence finishing and mapping of Drosophila melanogaster heterochromatin.</title>
        <authorList>
            <person name="Hoskins R.A."/>
            <person name="Carlson J.W."/>
            <person name="Kennedy C."/>
            <person name="Acevedo D."/>
            <person name="Evans-Holm M."/>
            <person name="Frise E."/>
            <person name="Wan K.H."/>
            <person name="Park S."/>
            <person name="Mendez-Lago M."/>
            <person name="Rossi F."/>
            <person name="Villasante A."/>
            <person name="Dimitri P."/>
            <person name="Karpen G.H."/>
            <person name="Celniker S.E."/>
        </authorList>
    </citation>
    <scope>NUCLEOTIDE SEQUENCE [LARGE SCALE GENOMIC DNA]</scope>
    <source>
        <strain evidence="5">Berkeley</strain>
    </source>
</reference>
<feature type="compositionally biased region" description="Basic and acidic residues" evidence="1">
    <location>
        <begin position="7"/>
        <end position="25"/>
    </location>
</feature>
<reference evidence="2" key="12">
    <citation type="journal article" date="2015" name="G3 (Bethesda)">
        <title>Gene Model Annotations for Drosophila melanogaster: The Rule-Benders.</title>
        <authorList>
            <consortium name="FlyBase Consortium"/>
            <person name="Crosby M.A."/>
            <person name="Gramates L.S."/>
            <person name="Dos Santos G."/>
            <person name="Matthews B.B."/>
            <person name="St Pierre S.E."/>
            <person name="Zhou P."/>
            <person name="Schroeder A.J."/>
            <person name="Falls K."/>
            <person name="Emmert D.B."/>
            <person name="Russo S.M."/>
            <person name="Gelbart W.M."/>
            <person name="null"/>
        </authorList>
    </citation>
    <scope>NUCLEOTIDE SEQUENCE</scope>
</reference>
<feature type="region of interest" description="Disordered" evidence="1">
    <location>
        <begin position="1"/>
        <end position="43"/>
    </location>
</feature>
<reference evidence="2 5" key="1">
    <citation type="journal article" date="2000" name="Science">
        <title>The genome sequence of Drosophila melanogaster.</title>
        <authorList>
            <person name="Adams M.D."/>
            <person name="Celniker S.E."/>
            <person name="Holt R.A."/>
            <person name="Evans C.A."/>
            <person name="Gocayne J.D."/>
            <person name="Amanatides P.G."/>
            <person name="Scherer S.E."/>
            <person name="Li P.W."/>
            <person name="Hoskins R.A."/>
            <person name="Galle R.F."/>
            <person name="George R.A."/>
            <person name="Lewis S.E."/>
            <person name="Richards S."/>
            <person name="Ashburner M."/>
            <person name="Henderson S.N."/>
            <person name="Sutton G.G."/>
            <person name="Wortman J.R."/>
            <person name="Yandell M.D."/>
            <person name="Zhang Q."/>
            <person name="Chen L.X."/>
            <person name="Brandon R.C."/>
            <person name="Rogers Y.H."/>
            <person name="Blazej R.G."/>
            <person name="Champe M."/>
            <person name="Pfeiffer B.D."/>
            <person name="Wan K.H."/>
            <person name="Doyle C."/>
            <person name="Baxter E.G."/>
            <person name="Helt G."/>
            <person name="Nelson C.R."/>
            <person name="Gabor G.L."/>
            <person name="Abril J.F."/>
            <person name="Agbayani A."/>
            <person name="An H.J."/>
            <person name="Andrews-Pfannkoch C."/>
            <person name="Baldwin D."/>
            <person name="Ballew R.M."/>
            <person name="Basu A."/>
            <person name="Baxendale J."/>
            <person name="Bayraktaroglu L."/>
            <person name="Beasley E.M."/>
            <person name="Beeson K.Y."/>
            <person name="Benos P.V."/>
            <person name="Berman B.P."/>
            <person name="Bhandari D."/>
            <person name="Bolshakov S."/>
            <person name="Borkova D."/>
            <person name="Botchan M.R."/>
            <person name="Bouck J."/>
            <person name="Brokstein P."/>
            <person name="Brottier P."/>
            <person name="Burtis K.C."/>
            <person name="Busam D.A."/>
            <person name="Butler H."/>
            <person name="Cadieu E."/>
            <person name="Center A."/>
            <person name="Chandra I."/>
            <person name="Cherry J.M."/>
            <person name="Cawley S."/>
            <person name="Dahlke C."/>
            <person name="Davenport L.B."/>
            <person name="Davies P."/>
            <person name="de Pablos B."/>
            <person name="Delcher A."/>
            <person name="Deng Z."/>
            <person name="Mays A.D."/>
            <person name="Dew I."/>
            <person name="Dietz S.M."/>
            <person name="Dodson K."/>
            <person name="Doup L.E."/>
            <person name="Downes M."/>
            <person name="Dugan-Rocha S."/>
            <person name="Dunkov B.C."/>
            <person name="Dunn P."/>
            <person name="Durbin K.J."/>
            <person name="Evangelista C.C."/>
            <person name="Ferraz C."/>
            <person name="Ferriera S."/>
            <person name="Fleischmann W."/>
            <person name="Fosler C."/>
            <person name="Gabrielian A.E."/>
            <person name="Garg N.S."/>
            <person name="Gelbart W.M."/>
            <person name="Glasser K."/>
            <person name="Glodek A."/>
            <person name="Gong F."/>
            <person name="Gorrell J.H."/>
            <person name="Gu Z."/>
            <person name="Guan P."/>
            <person name="Harris M."/>
            <person name="Harris N.L."/>
            <person name="Harvey D."/>
            <person name="Heiman T.J."/>
            <person name="Hernandez J.R."/>
            <person name="Houck J."/>
            <person name="Hostin D."/>
            <person name="Houston K.A."/>
            <person name="Howland T.J."/>
            <person name="Wei M.H."/>
            <person name="Ibegwam C."/>
            <person name="Jalali M."/>
            <person name="Kalush F."/>
            <person name="Karpen G.H."/>
            <person name="Ke Z."/>
            <person name="Kennison J.A."/>
            <person name="Ketchum K.A."/>
            <person name="Kimmel B.E."/>
            <person name="Kodira C.D."/>
            <person name="Kraft C."/>
            <person name="Kravitz S."/>
            <person name="Kulp D."/>
            <person name="Lai Z."/>
            <person name="Lasko P."/>
            <person name="Lei Y."/>
            <person name="Levitsky A.A."/>
            <person name="Li J."/>
            <person name="Li Z."/>
            <person name="Liang Y."/>
            <person name="Lin X."/>
            <person name="Liu X."/>
            <person name="Mattei B."/>
            <person name="McIntosh T.C."/>
            <person name="McLeod M.P."/>
            <person name="McPherson D."/>
            <person name="Merkulov G."/>
            <person name="Milshina N.V."/>
            <person name="Mobarry C."/>
            <person name="Morris J."/>
            <person name="Moshrefi A."/>
            <person name="Mount S.M."/>
            <person name="Moy M."/>
            <person name="Murphy B."/>
            <person name="Murphy L."/>
            <person name="Muzny D.M."/>
            <person name="Nelson D.L."/>
            <person name="Nelson D.R."/>
            <person name="Nelson K.A."/>
            <person name="Nixon K."/>
            <person name="Nusskern D.R."/>
            <person name="Pacleb J.M."/>
            <person name="Palazzolo M."/>
            <person name="Pittman G.S."/>
            <person name="Pan S."/>
            <person name="Pollard J."/>
            <person name="Puri V."/>
            <person name="Reese M.G."/>
            <person name="Reinert K."/>
            <person name="Remington K."/>
            <person name="Saunders R.D."/>
            <person name="Scheeler F."/>
            <person name="Shen H."/>
            <person name="Shue B.C."/>
            <person name="Siden-Kiamos I."/>
            <person name="Simpson M."/>
            <person name="Skupski M.P."/>
            <person name="Smith T."/>
            <person name="Spier E."/>
            <person name="Spradling A.C."/>
            <person name="Stapleton M."/>
            <person name="Strong R."/>
            <person name="Sun E."/>
            <person name="Svirskas R."/>
            <person name="Tector C."/>
            <person name="Turner R."/>
            <person name="Venter E."/>
            <person name="Wang A.H."/>
            <person name="Wang X."/>
            <person name="Wang Z.Y."/>
            <person name="Wassarman D.A."/>
            <person name="Weinstock G.M."/>
            <person name="Weissenbach J."/>
            <person name="Williams S.M."/>
            <person name="WoodageT"/>
            <person name="Worley K.C."/>
            <person name="Wu D."/>
            <person name="Yang S."/>
            <person name="Yao Q.A."/>
            <person name="Ye J."/>
            <person name="Yeh R.F."/>
            <person name="Zaveri J.S."/>
            <person name="Zhan M."/>
            <person name="Zhang G."/>
            <person name="Zhao Q."/>
            <person name="Zheng L."/>
            <person name="Zheng X.H."/>
            <person name="Zhong F.N."/>
            <person name="Zhong W."/>
            <person name="Zhou X."/>
            <person name="Zhu S."/>
            <person name="Zhu X."/>
            <person name="Smith H.O."/>
            <person name="Gibbs R.A."/>
            <person name="Myers E.W."/>
            <person name="Rubin G.M."/>
            <person name="Venter J.C."/>
        </authorList>
    </citation>
    <scope>NUCLEOTIDE SEQUENCE [LARGE SCALE GENOMIC DNA]</scope>
    <source>
        <strain evidence="5">Berkeley</strain>
    </source>
</reference>
<evidence type="ECO:0000313" key="2">
    <source>
        <dbReference type="EMBL" id="AAF47402.2"/>
    </source>
</evidence>
<feature type="compositionally biased region" description="Low complexity" evidence="1">
    <location>
        <begin position="472"/>
        <end position="483"/>
    </location>
</feature>
<feature type="compositionally biased region" description="Low complexity" evidence="1">
    <location>
        <begin position="402"/>
        <end position="412"/>
    </location>
</feature>
<reference evidence="5" key="2">
    <citation type="journal article" date="2002" name="Genome Biol.">
        <title>Finishing a whole-genome shotgun: release 3 of the Drosophila melanogaster euchromatic genome sequence.</title>
        <authorList>
            <person name="Celniker S.E."/>
            <person name="Wheeler D.A."/>
            <person name="Kronmiller B."/>
            <person name="Carlson J.W."/>
            <person name="Halpern A."/>
            <person name="Patel S."/>
            <person name="Adams M."/>
            <person name="Champe M."/>
            <person name="Dugan S.P."/>
            <person name="Frise E."/>
            <person name="Hodgson A."/>
            <person name="George R.A."/>
            <person name="Hoskins R.A."/>
            <person name="Laverty T."/>
            <person name="Muzny D.M."/>
            <person name="Nelson C.R."/>
            <person name="Pacleb J.M."/>
            <person name="Park S."/>
            <person name="Pfeiffer B.D."/>
            <person name="Richards S."/>
            <person name="Sodergren E.J."/>
            <person name="Svirskas R."/>
            <person name="Tabor P.E."/>
            <person name="Wan K."/>
            <person name="Stapleton M."/>
            <person name="Sutton G.G."/>
            <person name="Venter C."/>
            <person name="Weinstock G."/>
            <person name="Scherer S.E."/>
            <person name="Myers E.W."/>
            <person name="Gibbs R.A."/>
            <person name="Rubin G.M."/>
        </authorList>
    </citation>
    <scope>NUCLEOTIDE SEQUENCE [LARGE SCALE GENOMIC DNA]</scope>
    <source>
        <strain evidence="5">Berkeley</strain>
    </source>
</reference>
<dbReference type="GeneID" id="38080"/>
<evidence type="ECO:0000313" key="4">
    <source>
        <dbReference type="FlyBase" id="FBgn0035151"/>
    </source>
</evidence>
<keyword evidence="5" id="KW-1185">Reference proteome</keyword>
<dbReference type="AGR" id="FB:FBgn0035151"/>
<evidence type="ECO:0000256" key="1">
    <source>
        <dbReference type="SAM" id="MobiDB-lite"/>
    </source>
</evidence>
<dbReference type="Proteomes" id="UP000000803">
    <property type="component" value="Chromosome 3L"/>
</dbReference>
<feature type="region of interest" description="Disordered" evidence="1">
    <location>
        <begin position="396"/>
        <end position="421"/>
    </location>
</feature>
<dbReference type="RefSeq" id="NP_728536.1">
    <property type="nucleotide sequence ID" value="NM_167837.3"/>
</dbReference>
<evidence type="ECO:0000313" key="3">
    <source>
        <dbReference type="EMBL" id="ACH92280.1"/>
    </source>
</evidence>
<reference evidence="5" key="4">
    <citation type="journal article" date="2002" name="Genome Biol.">
        <title>The transposable elements of the Drosophila melanogaster euchromatin: a genomics perspective.</title>
        <authorList>
            <person name="Kaminker J.S."/>
            <person name="Bergman C.M."/>
            <person name="Kronmiller B."/>
            <person name="Carlson J."/>
            <person name="Svirskas R."/>
            <person name="Patel S."/>
            <person name="Frise E."/>
            <person name="Wheeler D.A."/>
            <person name="Lewis S.E."/>
            <person name="Rubin G.M."/>
            <person name="Ashburner M."/>
            <person name="Celniker S.E."/>
        </authorList>
    </citation>
    <scope>NUCLEOTIDE SEQUENCE [LARGE SCALE GENOMIC DNA]</scope>
    <source>
        <strain evidence="5">Berkeley</strain>
    </source>
</reference>
<dbReference type="EMBL" id="BT044215">
    <property type="protein sequence ID" value="ACH92280.1"/>
    <property type="molecule type" value="mRNA"/>
</dbReference>
<reference evidence="2" key="11">
    <citation type="journal article" date="2015" name="G3 (Bethesda)">
        <title>Gene Model Annotations for Drosophila melanogaster: Impact of High-Throughput Data.</title>
        <authorList>
            <consortium name="FlyBase Consortium"/>
            <person name="Matthews B.B."/>
            <person name="Dos Santos G."/>
            <person name="Crosby M.A."/>
            <person name="Emmert D.B."/>
            <person name="St Pierre S.E."/>
            <person name="Gramates L.S."/>
            <person name="Zhou P."/>
            <person name="Schroeder A.J."/>
            <person name="Falls K."/>
            <person name="Strelets V."/>
            <person name="Russo S.M."/>
            <person name="Gelbart W.M."/>
            <person name="null"/>
        </authorList>
    </citation>
    <scope>NUCLEOTIDE SEQUENCE</scope>
</reference>
<dbReference type="AlphaFoldDB" id="Q9W0P1"/>
<feature type="compositionally biased region" description="Polar residues" evidence="1">
    <location>
        <begin position="484"/>
        <end position="496"/>
    </location>
</feature>
<name>Q9W0P1_DROME</name>
<proteinExistence type="evidence at transcript level"/>
<protein>
    <submittedName>
        <fullName evidence="3">FI05305p</fullName>
    </submittedName>
</protein>
<gene>
    <name evidence="2" type="primary">Dmel\CG17129</name>
    <name evidence="2 4" type="ORF">CG17129</name>
    <name evidence="2" type="ORF">Dmel_CG17129</name>
</gene>
<dbReference type="UCSC" id="CG17129-RA">
    <property type="organism name" value="d. melanogaster"/>
</dbReference>
<evidence type="ECO:0000313" key="5">
    <source>
        <dbReference type="Proteomes" id="UP000000803"/>
    </source>
</evidence>
<dbReference type="EMBL" id="AE014296">
    <property type="protein sequence ID" value="AAN11448.1"/>
    <property type="molecule type" value="Genomic_DNA"/>
</dbReference>
<dbReference type="KEGG" id="dme:Dmel_CG17129"/>
<dbReference type="OrthoDB" id="7868416at2759"/>
<sequence length="581" mass="64526">MVAKWLKRLDEVKGEEKSQQDKEMESESPAQNQEKQKVLANPSVVDLCSDEEVEKSVVRFRDMETLDVESVIPNSSLMVLDDELGEITLQDYADHINGKLDEASLRKRNRREEDSPSHNAKKQRSIKEFLTPKKSKQGQTSSFAFQRCLKTYSRRPKLENYTSGEAGGITSNIVMVDESQEEARESLIIDNPKPKTPTDWREPNQSDIMKEVSNSDDLIEKETSPCDPLASLDINVPSKSDPEVPSEIYGEANKNINILNESPKNMPLLKDILSTDPEAHKENNPDMSITPEVPTQSPINAIRIRSDLVPYAENMIRVRTDLLQEQVDPSEPFKALGTAEKLRLLPPGKQCNSLQPKTTDMDDYNPTSVTTSTNSPNFPDADAPGITYTYQINRLPSPPAPATTSSNPATAPYNASPVSTQPSGLLPAPVFHDENPRPLSVVTTSVINSRYPVDPRPANSYWYTRPNHHPATPVVPTPTSTTSIYQPTTSSSYQGQNPVPAVLSSGYIPGPPDSRAANNNAPIGSNPRTDLTNIMRMLADVSFFAYCQNNREAYHLVNQLRHSLQTGASNRFQAPSEMFDH</sequence>